<comment type="caution">
    <text evidence="1">The sequence shown here is derived from an EMBL/GenBank/DDBJ whole genome shotgun (WGS) entry which is preliminary data.</text>
</comment>
<dbReference type="EMBL" id="PYXZ01000004">
    <property type="protein sequence ID" value="PUA80910.1"/>
    <property type="molecule type" value="Genomic_DNA"/>
</dbReference>
<name>A0A2R7YWY6_9ACTN</name>
<proteinExistence type="predicted"/>
<dbReference type="RefSeq" id="WP_108344478.1">
    <property type="nucleotide sequence ID" value="NZ_PYXZ01000004.1"/>
</dbReference>
<gene>
    <name evidence="1" type="ORF">C7S10_10935</name>
</gene>
<protein>
    <submittedName>
        <fullName evidence="1">Uncharacterized protein</fullName>
    </submittedName>
</protein>
<evidence type="ECO:0000313" key="2">
    <source>
        <dbReference type="Proteomes" id="UP000244867"/>
    </source>
</evidence>
<dbReference type="InterPro" id="IPR007739">
    <property type="entry name" value="RgpF"/>
</dbReference>
<sequence>MTTPRKTDRLLEQRRAEVDDFRRRWFRFCRRWRAANNRDPEEGRAFLEAALADGLPEIGDVVPPPPAPAVEVAAARAVVAASGFMDADDYAVQHRLRRGTDPVRHFVSEGWRSLRTPSLRFDLWHYWAEHLDPTDDTVNPLVHYLLRGRHDGLAPLPTPAPTRTPTTLTTGPRRACLFAGYDRDGLVDETVVLYLTELARHADVFYLADGVLEPGELARLDGIVQGAWSIPHAAYDFGSFSLLARELVGWERLEAYDEVVLANDSCYLLRPLDDVFAEMDTRACDWWSLQATSMEHDESYITDDSPIPLAEAKRRFIGPRHWTDDRFLHLSSYFLVFRRPVLDDPGFRWRLDTVTRQEEKRLVIHKYEVGISRYLVDAGFDFDTYLPDLWAFHPLYGRHFFELVEQGFPLVKRNYLGENPRHVADLGRWEERLRAALRGVPDAPYALMRAHLERVTAPAMLHEAYAAALADDGRRQIPVRATQGYGLRRLDRETPSFDHWWAFPVSPSGRMDPGMRAVLDEVRDDPSLHKVVLTRGRPLDEVPTGERVTVIPMDTPAGQAAMVRCGVLLAAEKPDVAWPFAFPRARHHHVHLGVGLPAATEASDGVDWARVEAVATASTGEALLRAATIPDLQLGRTWATGLPRHDHLVLAPDDLPADVRAEEERLRQRLDGRPLVVWWMHGPARDLPDGLADWAREHDVVVGVREPRVDRPDGWTRALMAHDLPHLVGLSDRAVASTTSIHRVASAVVTDHDPHALDALVTGVPVLRTSPGADLLDEGWARPRQADDDLLRHLRDLAEGGFACRDVELPAGAAPLDGAAARRFVHRLRSLRLR</sequence>
<dbReference type="AlphaFoldDB" id="A0A2R7YWY6"/>
<dbReference type="Proteomes" id="UP000244867">
    <property type="component" value="Unassembled WGS sequence"/>
</dbReference>
<dbReference type="Pfam" id="PF05045">
    <property type="entry name" value="RgpF"/>
    <property type="match status" value="1"/>
</dbReference>
<organism evidence="1 2">
    <name type="scientific">Nocardioides currus</name>
    <dbReference type="NCBI Taxonomy" id="2133958"/>
    <lineage>
        <taxon>Bacteria</taxon>
        <taxon>Bacillati</taxon>
        <taxon>Actinomycetota</taxon>
        <taxon>Actinomycetes</taxon>
        <taxon>Propionibacteriales</taxon>
        <taxon>Nocardioidaceae</taxon>
        <taxon>Nocardioides</taxon>
    </lineage>
</organism>
<keyword evidence="2" id="KW-1185">Reference proteome</keyword>
<evidence type="ECO:0000313" key="1">
    <source>
        <dbReference type="EMBL" id="PUA80910.1"/>
    </source>
</evidence>
<dbReference type="OrthoDB" id="9815339at2"/>
<reference evidence="1 2" key="1">
    <citation type="submission" date="2018-03" db="EMBL/GenBank/DDBJ databases">
        <authorList>
            <person name="Keele B.F."/>
        </authorList>
    </citation>
    <scope>NUCLEOTIDE SEQUENCE [LARGE SCALE GENOMIC DNA]</scope>
    <source>
        <strain evidence="1 2">IB-3</strain>
    </source>
</reference>
<accession>A0A2R7YWY6</accession>